<sequence length="549" mass="60022">MEHGVLRTVNSAVEAQLLAVETRWKSEDERWQEMDKQVTELREQTKLIEANLTQRLEDSPDRLAERLAQRLGILMEEKLKSNKNFGGEGAQARATSKAAARGAAEEATERFLAGIEPRFDHVLQEMKRGTGVEVGCQRAMEKPMTDLEENLKGFLKEVLSAESEMRKLQNEEPIDCLCTPQQRSFPKSSPALAMAVGKGKGAKGAKGGRAGQQVRKTAVKQSAPSHVPPATVKIRKKVNWLNREGLCDPGFFGPVRCRRFKVQVLSLQISSLLELEAAVQALAPVAVGTSEASSSTDPACLQVDQREELLAEIRRWRAIMDMGDQPIASHAHADSGTQTDVWLAIQLHHLLNVEAAAGMGSLAENDTQDIGCQAGPPLIETIEELEQQLNLLRMAGHDCDAKKKRFAAYFGKQFVDEDALEMLGTLPEERAMSVLENLEGKAEYGEIWNPNSCFFGEAEIDEDAVEMLGGLPIDRAMSILENIEGKADAGEIWNPNSYIVKAVVRHSQNLKQASEPWPAKGGKKGGGAGAWAVAVKPQSGGKRGKGYGK</sequence>
<keyword evidence="4" id="KW-1185">Reference proteome</keyword>
<comment type="caution">
    <text evidence="3">The sequence shown here is derived from an EMBL/GenBank/DDBJ whole genome shotgun (WGS) entry which is preliminary data.</text>
</comment>
<dbReference type="OrthoDB" id="444164at2759"/>
<gene>
    <name evidence="3" type="ORF">AK812_SmicGene4220</name>
</gene>
<organism evidence="3 4">
    <name type="scientific">Symbiodinium microadriaticum</name>
    <name type="common">Dinoflagellate</name>
    <name type="synonym">Zooxanthella microadriatica</name>
    <dbReference type="NCBI Taxonomy" id="2951"/>
    <lineage>
        <taxon>Eukaryota</taxon>
        <taxon>Sar</taxon>
        <taxon>Alveolata</taxon>
        <taxon>Dinophyceae</taxon>
        <taxon>Suessiales</taxon>
        <taxon>Symbiodiniaceae</taxon>
        <taxon>Symbiodinium</taxon>
    </lineage>
</organism>
<feature type="region of interest" description="Disordered" evidence="2">
    <location>
        <begin position="512"/>
        <end position="549"/>
    </location>
</feature>
<accession>A0A1Q9EWT4</accession>
<dbReference type="Proteomes" id="UP000186817">
    <property type="component" value="Unassembled WGS sequence"/>
</dbReference>
<evidence type="ECO:0000256" key="2">
    <source>
        <dbReference type="SAM" id="MobiDB-lite"/>
    </source>
</evidence>
<evidence type="ECO:0000256" key="1">
    <source>
        <dbReference type="SAM" id="Coils"/>
    </source>
</evidence>
<evidence type="ECO:0000313" key="4">
    <source>
        <dbReference type="Proteomes" id="UP000186817"/>
    </source>
</evidence>
<feature type="coiled-coil region" evidence="1">
    <location>
        <begin position="144"/>
        <end position="171"/>
    </location>
</feature>
<keyword evidence="1" id="KW-0175">Coiled coil</keyword>
<reference evidence="3 4" key="1">
    <citation type="submission" date="2016-02" db="EMBL/GenBank/DDBJ databases">
        <title>Genome analysis of coral dinoflagellate symbionts highlights evolutionary adaptations to a symbiotic lifestyle.</title>
        <authorList>
            <person name="Aranda M."/>
            <person name="Li Y."/>
            <person name="Liew Y.J."/>
            <person name="Baumgarten S."/>
            <person name="Simakov O."/>
            <person name="Wilson M."/>
            <person name="Piel J."/>
            <person name="Ashoor H."/>
            <person name="Bougouffa S."/>
            <person name="Bajic V.B."/>
            <person name="Ryu T."/>
            <person name="Ravasi T."/>
            <person name="Bayer T."/>
            <person name="Micklem G."/>
            <person name="Kim H."/>
            <person name="Bhak J."/>
            <person name="Lajeunesse T.C."/>
            <person name="Voolstra C.R."/>
        </authorList>
    </citation>
    <scope>NUCLEOTIDE SEQUENCE [LARGE SCALE GENOMIC DNA]</scope>
    <source>
        <strain evidence="3 4">CCMP2467</strain>
    </source>
</reference>
<evidence type="ECO:0000313" key="3">
    <source>
        <dbReference type="EMBL" id="OLQ11881.1"/>
    </source>
</evidence>
<dbReference type="EMBL" id="LSRX01000052">
    <property type="protein sequence ID" value="OLQ11881.1"/>
    <property type="molecule type" value="Genomic_DNA"/>
</dbReference>
<dbReference type="AlphaFoldDB" id="A0A1Q9EWT4"/>
<name>A0A1Q9EWT4_SYMMI</name>
<protein>
    <submittedName>
        <fullName evidence="3">Uncharacterized protein</fullName>
    </submittedName>
</protein>
<proteinExistence type="predicted"/>